<sequence>MPIKPILVKLKSNFRITPAIYAVIFFFLAVLSMITDRYLAENDYFKHIPSAFFTDKELSHTILSATSTSLLTMTARLRLEESHLGKMTLRQQLHVLNIWPKFRKKSFSFSLSSQKKESDQNCSA</sequence>
<reference evidence="2" key="1">
    <citation type="journal article" date="2025" name="Aquaculture">
        <title>Assessment of the bioflocculant production and safety properties of Metabacillus hrfriensis sp. nov. based on phenotypic and whole-genome sequencing analysis.</title>
        <authorList>
            <person name="Zhang R."/>
            <person name="Zhao Z."/>
            <person name="Luo L."/>
            <person name="Wang S."/>
            <person name="Guo K."/>
            <person name="Xu W."/>
        </authorList>
    </citation>
    <scope>NUCLEOTIDE SEQUENCE [LARGE SCALE GENOMIC DNA]</scope>
    <source>
        <strain evidence="2">CT-WN-B3</strain>
    </source>
</reference>
<dbReference type="EMBL" id="CP126116">
    <property type="protein sequence ID" value="WHZ59468.1"/>
    <property type="molecule type" value="Genomic_DNA"/>
</dbReference>
<protein>
    <submittedName>
        <fullName evidence="1">Uncharacterized protein</fullName>
    </submittedName>
</protein>
<proteinExistence type="predicted"/>
<evidence type="ECO:0000313" key="2">
    <source>
        <dbReference type="Proteomes" id="UP001226091"/>
    </source>
</evidence>
<evidence type="ECO:0000313" key="1">
    <source>
        <dbReference type="EMBL" id="WHZ59468.1"/>
    </source>
</evidence>
<dbReference type="Proteomes" id="UP001226091">
    <property type="component" value="Chromosome"/>
</dbReference>
<name>A0ACD4RGM3_9BACI</name>
<gene>
    <name evidence="1" type="ORF">QLQ22_09125</name>
</gene>
<organism evidence="1 2">
    <name type="scientific">Metabacillus hrfriensis</name>
    <dbReference type="NCBI Taxonomy" id="3048891"/>
    <lineage>
        <taxon>Bacteria</taxon>
        <taxon>Bacillati</taxon>
        <taxon>Bacillota</taxon>
        <taxon>Bacilli</taxon>
        <taxon>Bacillales</taxon>
        <taxon>Bacillaceae</taxon>
        <taxon>Metabacillus</taxon>
    </lineage>
</organism>
<keyword evidence="2" id="KW-1185">Reference proteome</keyword>
<accession>A0ACD4RGM3</accession>